<dbReference type="AntiFam" id="ANF00038">
    <property type="entry name" value="Overlaps SRP RNA, same strand"/>
</dbReference>
<proteinExistence type="predicted"/>
<comment type="caution">
    <text evidence="1">The sequence shown here is derived from an EMBL/GenBank/DDBJ whole genome shotgun (WGS) entry which is preliminary data.</text>
</comment>
<dbReference type="OrthoDB" id="1715569at2759"/>
<dbReference type="EMBL" id="BMAC01000277">
    <property type="protein sequence ID" value="GFP92376.1"/>
    <property type="molecule type" value="Genomic_DNA"/>
</dbReference>
<name>A0A830BZT4_9LAMI</name>
<sequence>MWFLEWREWRQAGLTEQRSLPAPCSGRMTGWCYSGPVMPNGSALIGPTLFHLDQRFFHFFSLTTVA</sequence>
<organism evidence="1 2">
    <name type="scientific">Phtheirospermum japonicum</name>
    <dbReference type="NCBI Taxonomy" id="374723"/>
    <lineage>
        <taxon>Eukaryota</taxon>
        <taxon>Viridiplantae</taxon>
        <taxon>Streptophyta</taxon>
        <taxon>Embryophyta</taxon>
        <taxon>Tracheophyta</taxon>
        <taxon>Spermatophyta</taxon>
        <taxon>Magnoliopsida</taxon>
        <taxon>eudicotyledons</taxon>
        <taxon>Gunneridae</taxon>
        <taxon>Pentapetalae</taxon>
        <taxon>asterids</taxon>
        <taxon>lamiids</taxon>
        <taxon>Lamiales</taxon>
        <taxon>Orobanchaceae</taxon>
        <taxon>Orobanchaceae incertae sedis</taxon>
        <taxon>Phtheirospermum</taxon>
    </lineage>
</organism>
<evidence type="ECO:0000313" key="2">
    <source>
        <dbReference type="Proteomes" id="UP000653305"/>
    </source>
</evidence>
<reference evidence="1" key="1">
    <citation type="submission" date="2020-07" db="EMBL/GenBank/DDBJ databases">
        <title>Ethylene signaling mediates host invasion by parasitic plants.</title>
        <authorList>
            <person name="Yoshida S."/>
        </authorList>
    </citation>
    <scope>NUCLEOTIDE SEQUENCE</scope>
    <source>
        <strain evidence="1">Okayama</strain>
    </source>
</reference>
<keyword evidence="2" id="KW-1185">Reference proteome</keyword>
<evidence type="ECO:0000313" key="1">
    <source>
        <dbReference type="EMBL" id="GFP92376.1"/>
    </source>
</evidence>
<gene>
    <name evidence="1" type="ORF">PHJA_001381700</name>
</gene>
<protein>
    <submittedName>
        <fullName evidence="1">Uncharacterized protein</fullName>
    </submittedName>
</protein>
<accession>A0A830BZT4</accession>
<dbReference type="AlphaFoldDB" id="A0A830BZT4"/>
<dbReference type="Proteomes" id="UP000653305">
    <property type="component" value="Unassembled WGS sequence"/>
</dbReference>